<feature type="compositionally biased region" description="Basic and acidic residues" evidence="1">
    <location>
        <begin position="27"/>
        <end position="66"/>
    </location>
</feature>
<evidence type="ECO:0000256" key="1">
    <source>
        <dbReference type="SAM" id="MobiDB-lite"/>
    </source>
</evidence>
<gene>
    <name evidence="2" type="ORF">JI435_088340</name>
</gene>
<dbReference type="PANTHER" id="PTHR39475:SF1">
    <property type="entry name" value="CONIDIATION-SPECIFIC PROTEIN 6"/>
    <property type="match status" value="1"/>
</dbReference>
<protein>
    <submittedName>
        <fullName evidence="2">Uncharacterized protein</fullName>
    </submittedName>
</protein>
<name>A0A7U2F2Q1_PHANO</name>
<reference evidence="3" key="1">
    <citation type="journal article" date="2021" name="BMC Genomics">
        <title>Chromosome-level genome assembly and manually-curated proteome of model necrotroph Parastagonospora nodorum Sn15 reveals a genome-wide trove of candidate effector homologs, and redundancy of virulence-related functions within an accessory chromosome.</title>
        <authorList>
            <person name="Bertazzoni S."/>
            <person name="Jones D.A.B."/>
            <person name="Phan H.T."/>
            <person name="Tan K.-C."/>
            <person name="Hane J.K."/>
        </authorList>
    </citation>
    <scope>NUCLEOTIDE SEQUENCE [LARGE SCALE GENOMIC DNA]</scope>
    <source>
        <strain evidence="3">SN15 / ATCC MYA-4574 / FGSC 10173)</strain>
    </source>
</reference>
<accession>A0A7U2F2Q1</accession>
<proteinExistence type="predicted"/>
<feature type="compositionally biased region" description="Polar residues" evidence="1">
    <location>
        <begin position="1"/>
        <end position="12"/>
    </location>
</feature>
<dbReference type="Proteomes" id="UP000663193">
    <property type="component" value="Chromosome 7"/>
</dbReference>
<sequence length="117" mass="13360">MSGNSSVGNSAVYQADDQRTVSDATIEEQKKENRFHEGKDNSHKANDPKDERSIKNKLEREEKRENEDEDVSLDEQRRQQDATLPARAHGNEPSKGAKIDQQIREEEEAELKRKGKA</sequence>
<dbReference type="OMA" id="NPPDSNR"/>
<keyword evidence="3" id="KW-1185">Reference proteome</keyword>
<organism evidence="2 3">
    <name type="scientific">Phaeosphaeria nodorum (strain SN15 / ATCC MYA-4574 / FGSC 10173)</name>
    <name type="common">Glume blotch fungus</name>
    <name type="synonym">Parastagonospora nodorum</name>
    <dbReference type="NCBI Taxonomy" id="321614"/>
    <lineage>
        <taxon>Eukaryota</taxon>
        <taxon>Fungi</taxon>
        <taxon>Dikarya</taxon>
        <taxon>Ascomycota</taxon>
        <taxon>Pezizomycotina</taxon>
        <taxon>Dothideomycetes</taxon>
        <taxon>Pleosporomycetidae</taxon>
        <taxon>Pleosporales</taxon>
        <taxon>Pleosporineae</taxon>
        <taxon>Phaeosphaeriaceae</taxon>
        <taxon>Parastagonospora</taxon>
    </lineage>
</organism>
<dbReference type="VEuPathDB" id="FungiDB:JI435_088340"/>
<evidence type="ECO:0000313" key="2">
    <source>
        <dbReference type="EMBL" id="QRC97386.1"/>
    </source>
</evidence>
<feature type="compositionally biased region" description="Basic and acidic residues" evidence="1">
    <location>
        <begin position="89"/>
        <end position="104"/>
    </location>
</feature>
<dbReference type="AlphaFoldDB" id="A0A7U2F2Q1"/>
<dbReference type="EMBL" id="CP069029">
    <property type="protein sequence ID" value="QRC97386.1"/>
    <property type="molecule type" value="Genomic_DNA"/>
</dbReference>
<dbReference type="PANTHER" id="PTHR39475">
    <property type="entry name" value="CONIDIATION-SPECIFIC PROTEIN 6"/>
    <property type="match status" value="1"/>
</dbReference>
<evidence type="ECO:0000313" key="3">
    <source>
        <dbReference type="Proteomes" id="UP000663193"/>
    </source>
</evidence>
<dbReference type="OrthoDB" id="3358750at2759"/>
<feature type="region of interest" description="Disordered" evidence="1">
    <location>
        <begin position="1"/>
        <end position="117"/>
    </location>
</feature>